<name>A0AAD1XBH7_EUPCR</name>
<proteinExistence type="predicted"/>
<dbReference type="Proteomes" id="UP001295684">
    <property type="component" value="Unassembled WGS sequence"/>
</dbReference>
<keyword evidence="2" id="KW-1185">Reference proteome</keyword>
<accession>A0AAD1XBH7</accession>
<dbReference type="EMBL" id="CAMPGE010005576">
    <property type="protein sequence ID" value="CAI2364425.1"/>
    <property type="molecule type" value="Genomic_DNA"/>
</dbReference>
<dbReference type="AlphaFoldDB" id="A0AAD1XBH7"/>
<sequence length="207" mass="24507">MLLLPELSHSFGSLYSRRMTTKKQSKIVNKHIYSKIYGKRPSVTQRKREQVQKHHPNTNRNLALNVKKITLGHHKSTRRTARARNRDKNLYFKIPKLFSNMKIVDKTSESEPCHILNNNNAKKSFWNNSSKLKEICDTVHLYKLSEKESTSDHSYSSPKRCLRTRNQQCRKLCNRFEITRSSVEGRLRIHLNLSLQERFMKTQQKNL</sequence>
<evidence type="ECO:0000313" key="2">
    <source>
        <dbReference type="Proteomes" id="UP001295684"/>
    </source>
</evidence>
<reference evidence="1" key="1">
    <citation type="submission" date="2023-07" db="EMBL/GenBank/DDBJ databases">
        <authorList>
            <consortium name="AG Swart"/>
            <person name="Singh M."/>
            <person name="Singh A."/>
            <person name="Seah K."/>
            <person name="Emmerich C."/>
        </authorList>
    </citation>
    <scope>NUCLEOTIDE SEQUENCE</scope>
    <source>
        <strain evidence="1">DP1</strain>
    </source>
</reference>
<protein>
    <submittedName>
        <fullName evidence="1">Uncharacterized protein</fullName>
    </submittedName>
</protein>
<comment type="caution">
    <text evidence="1">The sequence shown here is derived from an EMBL/GenBank/DDBJ whole genome shotgun (WGS) entry which is preliminary data.</text>
</comment>
<evidence type="ECO:0000313" key="1">
    <source>
        <dbReference type="EMBL" id="CAI2364425.1"/>
    </source>
</evidence>
<organism evidence="1 2">
    <name type="scientific">Euplotes crassus</name>
    <dbReference type="NCBI Taxonomy" id="5936"/>
    <lineage>
        <taxon>Eukaryota</taxon>
        <taxon>Sar</taxon>
        <taxon>Alveolata</taxon>
        <taxon>Ciliophora</taxon>
        <taxon>Intramacronucleata</taxon>
        <taxon>Spirotrichea</taxon>
        <taxon>Hypotrichia</taxon>
        <taxon>Euplotida</taxon>
        <taxon>Euplotidae</taxon>
        <taxon>Moneuplotes</taxon>
    </lineage>
</organism>
<gene>
    <name evidence="1" type="ORF">ECRASSUSDP1_LOCUS5768</name>
</gene>